<evidence type="ECO:0000313" key="5">
    <source>
        <dbReference type="EMBL" id="GAA6407704.1"/>
    </source>
</evidence>
<dbReference type="InterPro" id="IPR000524">
    <property type="entry name" value="Tscrpt_reg_HTH_GntR"/>
</dbReference>
<proteinExistence type="predicted"/>
<organism evidence="5 6">
    <name type="scientific">Blautia hominis</name>
    <dbReference type="NCBI Taxonomy" id="2025493"/>
    <lineage>
        <taxon>Bacteria</taxon>
        <taxon>Bacillati</taxon>
        <taxon>Bacillota</taxon>
        <taxon>Clostridia</taxon>
        <taxon>Lachnospirales</taxon>
        <taxon>Lachnospiraceae</taxon>
        <taxon>Blautia</taxon>
    </lineage>
</organism>
<keyword evidence="6" id="KW-1185">Reference proteome</keyword>
<gene>
    <name evidence="5" type="ORF">K040078D81_18210</name>
</gene>
<keyword evidence="2" id="KW-0238">DNA-binding</keyword>
<protein>
    <recommendedName>
        <fullName evidence="4">HTH gntR-type domain-containing protein</fullName>
    </recommendedName>
</protein>
<feature type="domain" description="HTH gntR-type" evidence="4">
    <location>
        <begin position="6"/>
        <end position="74"/>
    </location>
</feature>
<dbReference type="PANTHER" id="PTHR44846">
    <property type="entry name" value="MANNOSYL-D-GLYCERATE TRANSPORT/METABOLISM SYSTEM REPRESSOR MNGR-RELATED"/>
    <property type="match status" value="1"/>
</dbReference>
<dbReference type="Gene3D" id="1.10.10.10">
    <property type="entry name" value="Winged helix-like DNA-binding domain superfamily/Winged helix DNA-binding domain"/>
    <property type="match status" value="2"/>
</dbReference>
<evidence type="ECO:0000256" key="2">
    <source>
        <dbReference type="ARBA" id="ARBA00023125"/>
    </source>
</evidence>
<dbReference type="CDD" id="cd07377">
    <property type="entry name" value="WHTH_GntR"/>
    <property type="match status" value="2"/>
</dbReference>
<evidence type="ECO:0000256" key="1">
    <source>
        <dbReference type="ARBA" id="ARBA00023015"/>
    </source>
</evidence>
<comment type="caution">
    <text evidence="5">The sequence shown here is derived from an EMBL/GenBank/DDBJ whole genome shotgun (WGS) entry which is preliminary data.</text>
</comment>
<keyword evidence="3" id="KW-0804">Transcription</keyword>
<dbReference type="Proteomes" id="UP001600943">
    <property type="component" value="Unassembled WGS sequence"/>
</dbReference>
<dbReference type="PANTHER" id="PTHR44846:SF17">
    <property type="entry name" value="GNTR-FAMILY TRANSCRIPTIONAL REGULATOR"/>
    <property type="match status" value="1"/>
</dbReference>
<evidence type="ECO:0000256" key="3">
    <source>
        <dbReference type="ARBA" id="ARBA00023163"/>
    </source>
</evidence>
<name>A0ABQ0B8D1_9FIRM</name>
<keyword evidence="1" id="KW-0805">Transcription regulation</keyword>
<dbReference type="InterPro" id="IPR036388">
    <property type="entry name" value="WH-like_DNA-bd_sf"/>
</dbReference>
<evidence type="ECO:0000313" key="6">
    <source>
        <dbReference type="Proteomes" id="UP001600943"/>
    </source>
</evidence>
<dbReference type="PROSITE" id="PS50949">
    <property type="entry name" value="HTH_GNTR"/>
    <property type="match status" value="2"/>
</dbReference>
<accession>A0ABQ0B8D1</accession>
<sequence>MLKYDCLMYERVFHILKNKIEIGLLPAGSSLPSRINLQREFNTSEKTIRHALAMLEEEGLIQTHQRKRPVVSPNQDWRHQVTRLAVKKINAEITSDLLKTGVLLSYPIIKSGLNLCRQEDFSIPRKILDNINVEDADEFWRQTKRFVRFFIARNENQLCLCAVDSLGLEELRPAVDTMEIRSVLYEQLDDFMCILESGQPPENAYFDDLSGLYGFSYGKEFLFDVPSDSTLVLGKKQLEKLLEGAEMRYSAVYMDLLGLIAIGRFRPGDKLPSHKELQKIYNVSVDTTSKAIKIMQEWGVVKAIRGNGIFVEMDLSEMKKIQIPPHLIAYHVRRYLDSMELLALTIEGASVCAASHIIPEEIEAAKAETDYLWNVNYLYGRSPSILLGIITEHIKIEGLNTIYSLLQRNLRIGRSIPAMVDTVKTAESIRIHGQCVEALDILSKGNHEAFSRKASEIFQYIYRLVIQECKKLGYYEPAMKVYDGSTLWR</sequence>
<dbReference type="InterPro" id="IPR036390">
    <property type="entry name" value="WH_DNA-bd_sf"/>
</dbReference>
<dbReference type="SMART" id="SM00345">
    <property type="entry name" value="HTH_GNTR"/>
    <property type="match status" value="2"/>
</dbReference>
<dbReference type="SUPFAM" id="SSF46785">
    <property type="entry name" value="Winged helix' DNA-binding domain"/>
    <property type="match status" value="2"/>
</dbReference>
<dbReference type="EMBL" id="BAABYW010000001">
    <property type="protein sequence ID" value="GAA6407704.1"/>
    <property type="molecule type" value="Genomic_DNA"/>
</dbReference>
<feature type="domain" description="HTH gntR-type" evidence="4">
    <location>
        <begin position="246"/>
        <end position="314"/>
    </location>
</feature>
<evidence type="ECO:0000259" key="4">
    <source>
        <dbReference type="PROSITE" id="PS50949"/>
    </source>
</evidence>
<dbReference type="RefSeq" id="WP_390404750.1">
    <property type="nucleotide sequence ID" value="NZ_BAABYW010000001.1"/>
</dbReference>
<reference evidence="5 6" key="1">
    <citation type="submission" date="2024-04" db="EMBL/GenBank/DDBJ databases">
        <title>Defined microbial consortia suppress multidrug-resistant proinflammatory Enterobacteriaceae via ecological control.</title>
        <authorList>
            <person name="Furuichi M."/>
            <person name="Kawaguchi T."/>
            <person name="Pust M."/>
            <person name="Yasuma K."/>
            <person name="Plichta D."/>
            <person name="Hasegawa N."/>
            <person name="Ohya T."/>
            <person name="Bhattarai S."/>
            <person name="Sasajima S."/>
            <person name="Aoto Y."/>
            <person name="Tuganbaev T."/>
            <person name="Yaginuma M."/>
            <person name="Ueda M."/>
            <person name="Okahashi N."/>
            <person name="Amafuji K."/>
            <person name="Kiridooshi Y."/>
            <person name="Sugita K."/>
            <person name="Strazar M."/>
            <person name="Skelly A."/>
            <person name="Suda W."/>
            <person name="Hattori M."/>
            <person name="Nakamoto N."/>
            <person name="Caballero S."/>
            <person name="Norman J."/>
            <person name="Olle B."/>
            <person name="Tanoue T."/>
            <person name="Arita M."/>
            <person name="Bucci V."/>
            <person name="Atarashi K."/>
            <person name="Xavier R."/>
            <person name="Honda K."/>
        </authorList>
    </citation>
    <scope>NUCLEOTIDE SEQUENCE [LARGE SCALE GENOMIC DNA]</scope>
    <source>
        <strain evidence="6">k04-0078-D8-1</strain>
    </source>
</reference>
<dbReference type="InterPro" id="IPR050679">
    <property type="entry name" value="Bact_HTH_transcr_reg"/>
</dbReference>
<dbReference type="Pfam" id="PF00392">
    <property type="entry name" value="GntR"/>
    <property type="match status" value="2"/>
</dbReference>